<dbReference type="InterPro" id="IPR039420">
    <property type="entry name" value="WalR-like"/>
</dbReference>
<dbReference type="GO" id="GO:0000156">
    <property type="term" value="F:phosphorelay response regulator activity"/>
    <property type="evidence" value="ECO:0007669"/>
    <property type="project" value="TreeGrafter"/>
</dbReference>
<keyword evidence="3" id="KW-0902">Two-component regulatory system</keyword>
<evidence type="ECO:0000256" key="6">
    <source>
        <dbReference type="ARBA" id="ARBA00023163"/>
    </source>
</evidence>
<dbReference type="GO" id="GO:0005829">
    <property type="term" value="C:cytosol"/>
    <property type="evidence" value="ECO:0007669"/>
    <property type="project" value="TreeGrafter"/>
</dbReference>
<dbReference type="GO" id="GO:0032993">
    <property type="term" value="C:protein-DNA complex"/>
    <property type="evidence" value="ECO:0007669"/>
    <property type="project" value="TreeGrafter"/>
</dbReference>
<evidence type="ECO:0000313" key="13">
    <source>
        <dbReference type="Proteomes" id="UP000006160"/>
    </source>
</evidence>
<comment type="caution">
    <text evidence="12">The sequence shown here is derived from an EMBL/GenBank/DDBJ whole genome shotgun (WGS) entry which is preliminary data.</text>
</comment>
<sequence length="228" mass="26637">MKILLVDDEESILNLVRMNLMFENFDVVTAECGKDAIKLFQSELPDLIVLDLMLPDMDGFQVIHEIQNINSEIPIIVLSAKNQINDKLLGLQLGADDYITKPFDSRELILRIRAISRRINKVKLTTNNKETKKIIEKGFIKIMLLERRVFIDLKEVNFTHIEFEILVLMVQNAYKVFTREELLDKIWGYDFSGNTRAVDIHIKRIRKKLLNHEEAIKTIYGVGYRFEV</sequence>
<dbReference type="Proteomes" id="UP000006160">
    <property type="component" value="Unassembled WGS sequence"/>
</dbReference>
<dbReference type="GO" id="GO:0006355">
    <property type="term" value="P:regulation of DNA-templated transcription"/>
    <property type="evidence" value="ECO:0007669"/>
    <property type="project" value="InterPro"/>
</dbReference>
<evidence type="ECO:0000259" key="11">
    <source>
        <dbReference type="PROSITE" id="PS51755"/>
    </source>
</evidence>
<dbReference type="EMBL" id="ACSJ01000007">
    <property type="protein sequence ID" value="EES91606.1"/>
    <property type="molecule type" value="Genomic_DNA"/>
</dbReference>
<keyword evidence="4" id="KW-0805">Transcription regulation</keyword>
<evidence type="ECO:0000256" key="3">
    <source>
        <dbReference type="ARBA" id="ARBA00023012"/>
    </source>
</evidence>
<dbReference type="PROSITE" id="PS51755">
    <property type="entry name" value="OMPR_PHOB"/>
    <property type="match status" value="1"/>
</dbReference>
<gene>
    <name evidence="12" type="ORF">CLG_B1753</name>
</gene>
<protein>
    <recommendedName>
        <fullName evidence="1">Stage 0 sporulation protein A homolog</fullName>
    </recommendedName>
</protein>
<dbReference type="Pfam" id="PF00072">
    <property type="entry name" value="Response_reg"/>
    <property type="match status" value="1"/>
</dbReference>
<dbReference type="PANTHER" id="PTHR48111">
    <property type="entry name" value="REGULATOR OF RPOS"/>
    <property type="match status" value="1"/>
</dbReference>
<dbReference type="SUPFAM" id="SSF46894">
    <property type="entry name" value="C-terminal effector domain of the bipartite response regulators"/>
    <property type="match status" value="1"/>
</dbReference>
<reference evidence="12 13" key="1">
    <citation type="submission" date="2009-10" db="EMBL/GenBank/DDBJ databases">
        <authorList>
            <person name="Shrivastava S."/>
            <person name="Brinkac L.B."/>
            <person name="Brown J.L."/>
            <person name="Bruce D.B."/>
            <person name="Detter C."/>
            <person name="Green L.D."/>
            <person name="Munk C.A."/>
            <person name="Rogers Y.C."/>
            <person name="Tapia R."/>
            <person name="Saunders E.S."/>
            <person name="Sims D.R."/>
            <person name="Smith L.A."/>
            <person name="Smith T.J."/>
            <person name="Sutton G."/>
            <person name="Brettin T."/>
        </authorList>
    </citation>
    <scope>NUCLEOTIDE SEQUENCE [LARGE SCALE GENOMIC DNA]</scope>
    <source>
        <strain evidence="13">D str. 1873</strain>
    </source>
</reference>
<dbReference type="FunFam" id="3.40.50.2300:FF:000001">
    <property type="entry name" value="DNA-binding response regulator PhoB"/>
    <property type="match status" value="1"/>
</dbReference>
<dbReference type="Gene3D" id="1.10.10.10">
    <property type="entry name" value="Winged helix-like DNA-binding domain superfamily/Winged helix DNA-binding domain"/>
    <property type="match status" value="1"/>
</dbReference>
<dbReference type="Pfam" id="PF00486">
    <property type="entry name" value="Trans_reg_C"/>
    <property type="match status" value="1"/>
</dbReference>
<dbReference type="InterPro" id="IPR016032">
    <property type="entry name" value="Sig_transdc_resp-reg_C-effctor"/>
</dbReference>
<dbReference type="CDD" id="cd17574">
    <property type="entry name" value="REC_OmpR"/>
    <property type="match status" value="1"/>
</dbReference>
<dbReference type="InterPro" id="IPR036388">
    <property type="entry name" value="WH-like_DNA-bd_sf"/>
</dbReference>
<feature type="modified residue" description="4-aspartylphosphate" evidence="8">
    <location>
        <position position="51"/>
    </location>
</feature>
<dbReference type="PANTHER" id="PTHR48111:SF73">
    <property type="entry name" value="ALKALINE PHOSPHATASE SYNTHESIS TRANSCRIPTIONAL REGULATORY PROTEIN PHOP"/>
    <property type="match status" value="1"/>
</dbReference>
<keyword evidence="5 9" id="KW-0238">DNA-binding</keyword>
<evidence type="ECO:0000256" key="7">
    <source>
        <dbReference type="ARBA" id="ARBA00024867"/>
    </source>
</evidence>
<feature type="domain" description="Response regulatory" evidence="10">
    <location>
        <begin position="2"/>
        <end position="116"/>
    </location>
</feature>
<keyword evidence="2 8" id="KW-0597">Phosphoprotein</keyword>
<evidence type="ECO:0000259" key="10">
    <source>
        <dbReference type="PROSITE" id="PS50110"/>
    </source>
</evidence>
<feature type="domain" description="OmpR/PhoB-type" evidence="11">
    <location>
        <begin position="132"/>
        <end position="228"/>
    </location>
</feature>
<keyword evidence="6" id="KW-0804">Transcription</keyword>
<evidence type="ECO:0000256" key="1">
    <source>
        <dbReference type="ARBA" id="ARBA00018672"/>
    </source>
</evidence>
<dbReference type="Gene3D" id="6.10.250.690">
    <property type="match status" value="1"/>
</dbReference>
<dbReference type="InterPro" id="IPR001789">
    <property type="entry name" value="Sig_transdc_resp-reg_receiver"/>
</dbReference>
<comment type="function">
    <text evidence="7">May play the central regulatory role in sporulation. It may be an element of the effector pathway responsible for the activation of sporulation genes in response to nutritional stress. Spo0A may act in concert with spo0H (a sigma factor) to control the expression of some genes that are critical to the sporulation process.</text>
</comment>
<dbReference type="SMART" id="SM00448">
    <property type="entry name" value="REC"/>
    <property type="match status" value="1"/>
</dbReference>
<dbReference type="SUPFAM" id="SSF52172">
    <property type="entry name" value="CheY-like"/>
    <property type="match status" value="1"/>
</dbReference>
<organism evidence="12 13">
    <name type="scientific">Clostridium botulinum D str. 1873</name>
    <dbReference type="NCBI Taxonomy" id="592027"/>
    <lineage>
        <taxon>Bacteria</taxon>
        <taxon>Bacillati</taxon>
        <taxon>Bacillota</taxon>
        <taxon>Clostridia</taxon>
        <taxon>Eubacteriales</taxon>
        <taxon>Clostridiaceae</taxon>
        <taxon>Clostridium</taxon>
    </lineage>
</organism>
<dbReference type="AlphaFoldDB" id="A0A9P2G7S9"/>
<dbReference type="PROSITE" id="PS50110">
    <property type="entry name" value="RESPONSE_REGULATORY"/>
    <property type="match status" value="1"/>
</dbReference>
<evidence type="ECO:0000256" key="5">
    <source>
        <dbReference type="ARBA" id="ARBA00023125"/>
    </source>
</evidence>
<dbReference type="GeneID" id="66318320"/>
<dbReference type="CDD" id="cd00383">
    <property type="entry name" value="trans_reg_C"/>
    <property type="match status" value="1"/>
</dbReference>
<accession>A0A9P2G7S9</accession>
<evidence type="ECO:0000256" key="2">
    <source>
        <dbReference type="ARBA" id="ARBA00022553"/>
    </source>
</evidence>
<dbReference type="SMART" id="SM00862">
    <property type="entry name" value="Trans_reg_C"/>
    <property type="match status" value="1"/>
</dbReference>
<evidence type="ECO:0000256" key="9">
    <source>
        <dbReference type="PROSITE-ProRule" id="PRU01091"/>
    </source>
</evidence>
<dbReference type="InterPro" id="IPR011006">
    <property type="entry name" value="CheY-like_superfamily"/>
</dbReference>
<dbReference type="Gene3D" id="3.40.50.2300">
    <property type="match status" value="1"/>
</dbReference>
<name>A0A9P2G7S9_CLOBO</name>
<evidence type="ECO:0000256" key="4">
    <source>
        <dbReference type="ARBA" id="ARBA00023015"/>
    </source>
</evidence>
<feature type="DNA-binding region" description="OmpR/PhoB-type" evidence="9">
    <location>
        <begin position="132"/>
        <end position="228"/>
    </location>
</feature>
<evidence type="ECO:0000313" key="12">
    <source>
        <dbReference type="EMBL" id="EES91606.1"/>
    </source>
</evidence>
<proteinExistence type="predicted"/>
<dbReference type="RefSeq" id="WP_003376574.1">
    <property type="nucleotide sequence ID" value="NZ_ACSJ01000007.1"/>
</dbReference>
<dbReference type="InterPro" id="IPR001867">
    <property type="entry name" value="OmpR/PhoB-type_DNA-bd"/>
</dbReference>
<dbReference type="GO" id="GO:0000976">
    <property type="term" value="F:transcription cis-regulatory region binding"/>
    <property type="evidence" value="ECO:0007669"/>
    <property type="project" value="TreeGrafter"/>
</dbReference>
<evidence type="ECO:0000256" key="8">
    <source>
        <dbReference type="PROSITE-ProRule" id="PRU00169"/>
    </source>
</evidence>